<accession>A0A6J5S7U2</accession>
<protein>
    <submittedName>
        <fullName evidence="1">Uncharacterized protein</fullName>
    </submittedName>
</protein>
<reference evidence="1" key="1">
    <citation type="submission" date="2020-05" db="EMBL/GenBank/DDBJ databases">
        <authorList>
            <person name="Chiriac C."/>
            <person name="Salcher M."/>
            <person name="Ghai R."/>
            <person name="Kavagutti S V."/>
        </authorList>
    </citation>
    <scope>NUCLEOTIDE SEQUENCE</scope>
</reference>
<proteinExistence type="predicted"/>
<evidence type="ECO:0000313" key="1">
    <source>
        <dbReference type="EMBL" id="CAB4204965.1"/>
    </source>
</evidence>
<sequence length="176" mass="19209">MAGKQGVFRIEVDANELRNLFQTLNLLDKESQNEIRDRAYPLSQRLAGQLLQFAGSAPAPQTALVAQSITAKRDRIIRVDVGGSKKVGRKYGGVTSKSGKGKVSQTQAPAGALLWGTEYGDHAGVDAIGRNYTSRFKASRNPRGYWITPAVDFYAPIVAIEYSQIIQDVAGRLRLT</sequence>
<dbReference type="EMBL" id="LR797354">
    <property type="protein sequence ID" value="CAB4204965.1"/>
    <property type="molecule type" value="Genomic_DNA"/>
</dbReference>
<name>A0A6J5S7U2_9CAUD</name>
<organism evidence="1">
    <name type="scientific">uncultured Caudovirales phage</name>
    <dbReference type="NCBI Taxonomy" id="2100421"/>
    <lineage>
        <taxon>Viruses</taxon>
        <taxon>Duplodnaviria</taxon>
        <taxon>Heunggongvirae</taxon>
        <taxon>Uroviricota</taxon>
        <taxon>Caudoviricetes</taxon>
        <taxon>Peduoviridae</taxon>
        <taxon>Maltschvirus</taxon>
        <taxon>Maltschvirus maltsch</taxon>
    </lineage>
</organism>
<gene>
    <name evidence="1" type="ORF">UFOVP1406_8</name>
</gene>